<dbReference type="STRING" id="1314781.A0A165K9Q0"/>
<accession>A0A165K9Q0</accession>
<evidence type="ECO:0000256" key="6">
    <source>
        <dbReference type="ARBA" id="ARBA00022692"/>
    </source>
</evidence>
<dbReference type="GO" id="GO:0015677">
    <property type="term" value="P:copper ion import"/>
    <property type="evidence" value="ECO:0007669"/>
    <property type="project" value="TreeGrafter"/>
</dbReference>
<keyword evidence="4" id="KW-0813">Transport</keyword>
<gene>
    <name evidence="17" type="ORF">EXIGLDRAFT_833941</name>
</gene>
<dbReference type="Gene3D" id="3.40.50.80">
    <property type="entry name" value="Nucleotide-binding domain of ferredoxin-NADP reductase (FNR) module"/>
    <property type="match status" value="1"/>
</dbReference>
<dbReference type="InterPro" id="IPR039261">
    <property type="entry name" value="FNR_nucleotide-bd"/>
</dbReference>
<dbReference type="InParanoid" id="A0A165K9Q0"/>
<keyword evidence="18" id="KW-1185">Reference proteome</keyword>
<evidence type="ECO:0000313" key="17">
    <source>
        <dbReference type="EMBL" id="KZV96012.1"/>
    </source>
</evidence>
<feature type="transmembrane region" description="Helical" evidence="15">
    <location>
        <begin position="155"/>
        <end position="175"/>
    </location>
</feature>
<evidence type="ECO:0000256" key="15">
    <source>
        <dbReference type="SAM" id="Phobius"/>
    </source>
</evidence>
<feature type="domain" description="FAD-binding FR-type" evidence="16">
    <location>
        <begin position="291"/>
        <end position="414"/>
    </location>
</feature>
<dbReference type="SFLD" id="SFLDG01168">
    <property type="entry name" value="Ferric_reductase_subgroup_(FRE"/>
    <property type="match status" value="1"/>
</dbReference>
<evidence type="ECO:0000256" key="14">
    <source>
        <dbReference type="SAM" id="MobiDB-lite"/>
    </source>
</evidence>
<dbReference type="InterPro" id="IPR017938">
    <property type="entry name" value="Riboflavin_synthase-like_b-brl"/>
</dbReference>
<dbReference type="PROSITE" id="PS51384">
    <property type="entry name" value="FAD_FR"/>
    <property type="match status" value="1"/>
</dbReference>
<dbReference type="InterPro" id="IPR013121">
    <property type="entry name" value="Fe_red_NAD-bd_6"/>
</dbReference>
<sequence>MSFLLTRSSNKTPGLPPPTAAATAYRHTADLLRPKWVFYAIVAYIGLAMIVRFFSAASAFLRLRRLRAATPASEDGAVTRNNKVALRRLPAAGVTAFRSVAYRWKVPLGDWHHMNGLTFFTAVAYMVVLFSFSFTNAAHNDPNLWSNRVSHVASLQWTFVIALSGKNNIISLLTGISYEKLNIMHRIAARSVMVVAWAHGFGRIRIRLVGPDSMKEVHHLLGLVSGIAYLFVFFLSLRPVRKWAYDFFLPTHIVLVLLTIISAYYHSFNFKYYMWSAFVMWAFDRFCRTLHVAYNARVWRYLFLQKNNSTKAEAELFDDDAIRLTFHLPAPWRPGHHVYVTIPAVSRWPLEAHPFSIATHPREQQVNDGNGRRVVLVIRPQGGLTKRLADYLQIGVPRELTLLVDGPYGTPPSVLSYSTVILIAGGTGASYTLSYLLDVINNYKSNSCAARRVVYIWAVKARSNLGWYGGALETALNTAPAGLSIEAHIYVTQHDVDEKASEGSDGGHDAKGSTAPFQFTHGRPDVAKILTDEITSAREDISVGVSGPMEMAMLARKTMNNFGFGSVLRGTASVDAHFEMFTNT</sequence>
<dbReference type="GO" id="GO:0006879">
    <property type="term" value="P:intracellular iron ion homeostasis"/>
    <property type="evidence" value="ECO:0007669"/>
    <property type="project" value="TreeGrafter"/>
</dbReference>
<dbReference type="OrthoDB" id="4494341at2759"/>
<feature type="transmembrane region" description="Helical" evidence="15">
    <location>
        <begin position="117"/>
        <end position="135"/>
    </location>
</feature>
<dbReference type="GO" id="GO:0006826">
    <property type="term" value="P:iron ion transport"/>
    <property type="evidence" value="ECO:0007669"/>
    <property type="project" value="TreeGrafter"/>
</dbReference>
<evidence type="ECO:0000256" key="4">
    <source>
        <dbReference type="ARBA" id="ARBA00022448"/>
    </source>
</evidence>
<dbReference type="EC" id="1.16.1.9" evidence="3"/>
<dbReference type="InterPro" id="IPR051410">
    <property type="entry name" value="Ferric/Cupric_Reductase"/>
</dbReference>
<evidence type="ECO:0000256" key="8">
    <source>
        <dbReference type="ARBA" id="ARBA00022989"/>
    </source>
</evidence>
<evidence type="ECO:0000259" key="16">
    <source>
        <dbReference type="PROSITE" id="PS51384"/>
    </source>
</evidence>
<dbReference type="PANTHER" id="PTHR32361:SF9">
    <property type="entry name" value="FERRIC REDUCTASE TRANSMEMBRANE COMPONENT 3-RELATED"/>
    <property type="match status" value="1"/>
</dbReference>
<reference evidence="17 18" key="1">
    <citation type="journal article" date="2016" name="Mol. Biol. Evol.">
        <title>Comparative Genomics of Early-Diverging Mushroom-Forming Fungi Provides Insights into the Origins of Lignocellulose Decay Capabilities.</title>
        <authorList>
            <person name="Nagy L.G."/>
            <person name="Riley R."/>
            <person name="Tritt A."/>
            <person name="Adam C."/>
            <person name="Daum C."/>
            <person name="Floudas D."/>
            <person name="Sun H."/>
            <person name="Yadav J.S."/>
            <person name="Pangilinan J."/>
            <person name="Larsson K.H."/>
            <person name="Matsuura K."/>
            <person name="Barry K."/>
            <person name="Labutti K."/>
            <person name="Kuo R."/>
            <person name="Ohm R.A."/>
            <person name="Bhattacharya S.S."/>
            <person name="Shirouzu T."/>
            <person name="Yoshinaga Y."/>
            <person name="Martin F.M."/>
            <person name="Grigoriev I.V."/>
            <person name="Hibbett D.S."/>
        </authorList>
    </citation>
    <scope>NUCLEOTIDE SEQUENCE [LARGE SCALE GENOMIC DNA]</scope>
    <source>
        <strain evidence="17 18">HHB12029</strain>
    </source>
</reference>
<evidence type="ECO:0000256" key="7">
    <source>
        <dbReference type="ARBA" id="ARBA00022982"/>
    </source>
</evidence>
<dbReference type="Proteomes" id="UP000077266">
    <property type="component" value="Unassembled WGS sequence"/>
</dbReference>
<dbReference type="Gene3D" id="2.40.30.10">
    <property type="entry name" value="Translation factors"/>
    <property type="match status" value="1"/>
</dbReference>
<dbReference type="GO" id="GO:0052851">
    <property type="term" value="F:ferric-chelate reductase (NADPH) activity"/>
    <property type="evidence" value="ECO:0007669"/>
    <property type="project" value="UniProtKB-EC"/>
</dbReference>
<dbReference type="SUPFAM" id="SSF63380">
    <property type="entry name" value="Riboflavin synthase domain-like"/>
    <property type="match status" value="1"/>
</dbReference>
<comment type="subcellular location">
    <subcellularLocation>
        <location evidence="1">Cell membrane</location>
        <topology evidence="1">Multi-pass membrane protein</topology>
    </subcellularLocation>
</comment>
<dbReference type="FunCoup" id="A0A165K9Q0">
    <property type="interactions" value="233"/>
</dbReference>
<keyword evidence="8 15" id="KW-1133">Transmembrane helix</keyword>
<evidence type="ECO:0000313" key="18">
    <source>
        <dbReference type="Proteomes" id="UP000077266"/>
    </source>
</evidence>
<evidence type="ECO:0000256" key="13">
    <source>
        <dbReference type="ARBA" id="ARBA00048483"/>
    </source>
</evidence>
<dbReference type="InterPro" id="IPR013130">
    <property type="entry name" value="Fe3_Rdtase_TM_dom"/>
</dbReference>
<feature type="transmembrane region" description="Helical" evidence="15">
    <location>
        <begin position="218"/>
        <end position="235"/>
    </location>
</feature>
<evidence type="ECO:0000256" key="5">
    <source>
        <dbReference type="ARBA" id="ARBA00022475"/>
    </source>
</evidence>
<evidence type="ECO:0000256" key="1">
    <source>
        <dbReference type="ARBA" id="ARBA00004651"/>
    </source>
</evidence>
<evidence type="ECO:0000256" key="12">
    <source>
        <dbReference type="ARBA" id="ARBA00023180"/>
    </source>
</evidence>
<evidence type="ECO:0000256" key="3">
    <source>
        <dbReference type="ARBA" id="ARBA00012668"/>
    </source>
</evidence>
<comment type="catalytic activity">
    <reaction evidence="13">
        <text>2 a Fe(II)-siderophore + NADP(+) + H(+) = 2 a Fe(III)-siderophore + NADPH</text>
        <dbReference type="Rhea" id="RHEA:28795"/>
        <dbReference type="Rhea" id="RHEA-COMP:11342"/>
        <dbReference type="Rhea" id="RHEA-COMP:11344"/>
        <dbReference type="ChEBI" id="CHEBI:15378"/>
        <dbReference type="ChEBI" id="CHEBI:29033"/>
        <dbReference type="ChEBI" id="CHEBI:29034"/>
        <dbReference type="ChEBI" id="CHEBI:57783"/>
        <dbReference type="ChEBI" id="CHEBI:58349"/>
        <dbReference type="EC" id="1.16.1.9"/>
    </reaction>
</comment>
<dbReference type="AlphaFoldDB" id="A0A165K9Q0"/>
<name>A0A165K9Q0_EXIGL</name>
<dbReference type="Pfam" id="PF01794">
    <property type="entry name" value="Ferric_reduct"/>
    <property type="match status" value="1"/>
</dbReference>
<dbReference type="Pfam" id="PF08030">
    <property type="entry name" value="NAD_binding_6"/>
    <property type="match status" value="1"/>
</dbReference>
<evidence type="ECO:0000256" key="9">
    <source>
        <dbReference type="ARBA" id="ARBA00023002"/>
    </source>
</evidence>
<keyword evidence="6 15" id="KW-0812">Transmembrane</keyword>
<dbReference type="EMBL" id="KV425948">
    <property type="protein sequence ID" value="KZV96012.1"/>
    <property type="molecule type" value="Genomic_DNA"/>
</dbReference>
<dbReference type="Pfam" id="PF08022">
    <property type="entry name" value="FAD_binding_8"/>
    <property type="match status" value="1"/>
</dbReference>
<dbReference type="CDD" id="cd06186">
    <property type="entry name" value="NOX_Duox_like_FAD_NADP"/>
    <property type="match status" value="1"/>
</dbReference>
<feature type="compositionally biased region" description="Basic and acidic residues" evidence="14">
    <location>
        <begin position="498"/>
        <end position="511"/>
    </location>
</feature>
<dbReference type="InterPro" id="IPR013112">
    <property type="entry name" value="FAD-bd_8"/>
</dbReference>
<keyword evidence="11 15" id="KW-0472">Membrane</keyword>
<dbReference type="SUPFAM" id="SSF52343">
    <property type="entry name" value="Ferredoxin reductase-like, C-terminal NADP-linked domain"/>
    <property type="match status" value="1"/>
</dbReference>
<evidence type="ECO:0000256" key="10">
    <source>
        <dbReference type="ARBA" id="ARBA00023065"/>
    </source>
</evidence>
<keyword evidence="9" id="KW-0560">Oxidoreductase</keyword>
<keyword evidence="5" id="KW-1003">Cell membrane</keyword>
<feature type="transmembrane region" description="Helical" evidence="15">
    <location>
        <begin position="36"/>
        <end position="61"/>
    </location>
</feature>
<keyword evidence="12" id="KW-0325">Glycoprotein</keyword>
<evidence type="ECO:0000256" key="11">
    <source>
        <dbReference type="ARBA" id="ARBA00023136"/>
    </source>
</evidence>
<proteinExistence type="inferred from homology"/>
<keyword evidence="7" id="KW-0249">Electron transport</keyword>
<keyword evidence="10" id="KW-0406">Ion transport</keyword>
<feature type="transmembrane region" description="Helical" evidence="15">
    <location>
        <begin position="247"/>
        <end position="266"/>
    </location>
</feature>
<evidence type="ECO:0000256" key="2">
    <source>
        <dbReference type="ARBA" id="ARBA00006278"/>
    </source>
</evidence>
<dbReference type="InterPro" id="IPR017927">
    <property type="entry name" value="FAD-bd_FR_type"/>
</dbReference>
<organism evidence="17 18">
    <name type="scientific">Exidia glandulosa HHB12029</name>
    <dbReference type="NCBI Taxonomy" id="1314781"/>
    <lineage>
        <taxon>Eukaryota</taxon>
        <taxon>Fungi</taxon>
        <taxon>Dikarya</taxon>
        <taxon>Basidiomycota</taxon>
        <taxon>Agaricomycotina</taxon>
        <taxon>Agaricomycetes</taxon>
        <taxon>Auriculariales</taxon>
        <taxon>Exidiaceae</taxon>
        <taxon>Exidia</taxon>
    </lineage>
</organism>
<dbReference type="GO" id="GO:0005886">
    <property type="term" value="C:plasma membrane"/>
    <property type="evidence" value="ECO:0007669"/>
    <property type="project" value="UniProtKB-SubCell"/>
</dbReference>
<feature type="transmembrane region" description="Helical" evidence="15">
    <location>
        <begin position="187"/>
        <end position="206"/>
    </location>
</feature>
<protein>
    <recommendedName>
        <fullName evidence="3">ferric-chelate reductase (NADPH)</fullName>
        <ecNumber evidence="3">1.16.1.9</ecNumber>
    </recommendedName>
</protein>
<feature type="region of interest" description="Disordered" evidence="14">
    <location>
        <begin position="498"/>
        <end position="517"/>
    </location>
</feature>
<dbReference type="PANTHER" id="PTHR32361">
    <property type="entry name" value="FERRIC/CUPRIC REDUCTASE TRANSMEMBRANE COMPONENT"/>
    <property type="match status" value="1"/>
</dbReference>
<comment type="similarity">
    <text evidence="2">Belongs to the ferric reductase (FRE) family.</text>
</comment>
<dbReference type="SFLD" id="SFLDS00052">
    <property type="entry name" value="Ferric_Reductase_Domain"/>
    <property type="match status" value="1"/>
</dbReference>